<evidence type="ECO:0000256" key="3">
    <source>
        <dbReference type="ARBA" id="ARBA00022692"/>
    </source>
</evidence>
<dbReference type="CDD" id="cd06579">
    <property type="entry name" value="TM_PBP1_transp_AraH_like"/>
    <property type="match status" value="1"/>
</dbReference>
<dbReference type="Pfam" id="PF02653">
    <property type="entry name" value="BPD_transp_2"/>
    <property type="match status" value="1"/>
</dbReference>
<feature type="transmembrane region" description="Helical" evidence="6">
    <location>
        <begin position="88"/>
        <end position="109"/>
    </location>
</feature>
<evidence type="ECO:0000256" key="5">
    <source>
        <dbReference type="ARBA" id="ARBA00023136"/>
    </source>
</evidence>
<evidence type="ECO:0000256" key="4">
    <source>
        <dbReference type="ARBA" id="ARBA00022989"/>
    </source>
</evidence>
<keyword evidence="5 6" id="KW-0472">Membrane</keyword>
<reference evidence="7" key="1">
    <citation type="journal article" date="2023" name="Int. J. Syst. Evol. Microbiol.">
        <title>Sinisalibacter aestuarii sp. nov., isolated from estuarine sediment of the Arakawa River.</title>
        <authorList>
            <person name="Arafat S.T."/>
            <person name="Hirano S."/>
            <person name="Sato A."/>
            <person name="Takeuchi K."/>
            <person name="Yasuda T."/>
            <person name="Terahara T."/>
            <person name="Hamada M."/>
            <person name="Kobayashi T."/>
        </authorList>
    </citation>
    <scope>NUCLEOTIDE SEQUENCE</scope>
    <source>
        <strain evidence="7">B-399</strain>
    </source>
</reference>
<feature type="transmembrane region" description="Helical" evidence="6">
    <location>
        <begin position="156"/>
        <end position="177"/>
    </location>
</feature>
<accession>A0ABQ5LQU2</accession>
<dbReference type="RefSeq" id="WP_281841365.1">
    <property type="nucleotide sequence ID" value="NZ_BROH01000002.1"/>
</dbReference>
<proteinExistence type="predicted"/>
<dbReference type="PANTHER" id="PTHR32196">
    <property type="entry name" value="ABC TRANSPORTER PERMEASE PROTEIN YPHD-RELATED-RELATED"/>
    <property type="match status" value="1"/>
</dbReference>
<evidence type="ECO:0000256" key="1">
    <source>
        <dbReference type="ARBA" id="ARBA00004651"/>
    </source>
</evidence>
<gene>
    <name evidence="7" type="primary">araH_2</name>
    <name evidence="7" type="ORF">STA1M1_12480</name>
</gene>
<keyword evidence="3 6" id="KW-0812">Transmembrane</keyword>
<keyword evidence="2" id="KW-1003">Cell membrane</keyword>
<feature type="transmembrane region" description="Helical" evidence="6">
    <location>
        <begin position="261"/>
        <end position="279"/>
    </location>
</feature>
<comment type="caution">
    <text evidence="7">The sequence shown here is derived from an EMBL/GenBank/DDBJ whole genome shotgun (WGS) entry which is preliminary data.</text>
</comment>
<sequence>MQKTILFARNYGILVVTVLLLVLLTVTTEGFLTERNLRNILDQQSGVLIAASFMTMAIITGNFDISVGAVYVTAPLVALFVENATGNIPLAVLAGLAAGVAMGVINGLAVTKLKVHSFIATLSTSFMFFGVGYLVSDRAVMRPITEGWRALARTRIFELTSATWIAIGVTIVAAILLTRTRFGRNVYASGANREAARLAGVNVDRVQMITFVLLASAAALAGVLGASRAISAQPSDDFSFIFAVLTAVIVGGTSIAGGSGAIWRTVTAVFFLAFLTNGFNLHQIDPIWQRLIQGFVILVAVSIDAWSQRRGG</sequence>
<evidence type="ECO:0000313" key="7">
    <source>
        <dbReference type="EMBL" id="GKY87379.1"/>
    </source>
</evidence>
<feature type="transmembrane region" description="Helical" evidence="6">
    <location>
        <begin position="12"/>
        <end position="33"/>
    </location>
</feature>
<protein>
    <submittedName>
        <fullName evidence="7">L-arabinose ABC transporter permease AraH</fullName>
    </submittedName>
</protein>
<dbReference type="InterPro" id="IPR001851">
    <property type="entry name" value="ABC_transp_permease"/>
</dbReference>
<evidence type="ECO:0000256" key="6">
    <source>
        <dbReference type="SAM" id="Phobius"/>
    </source>
</evidence>
<dbReference type="EMBL" id="BROH01000002">
    <property type="protein sequence ID" value="GKY87379.1"/>
    <property type="molecule type" value="Genomic_DNA"/>
</dbReference>
<organism evidence="7 8">
    <name type="scientific">Sinisalibacter aestuarii</name>
    <dbReference type="NCBI Taxonomy" id="2949426"/>
    <lineage>
        <taxon>Bacteria</taxon>
        <taxon>Pseudomonadati</taxon>
        <taxon>Pseudomonadota</taxon>
        <taxon>Alphaproteobacteria</taxon>
        <taxon>Rhodobacterales</taxon>
        <taxon>Roseobacteraceae</taxon>
        <taxon>Sinisalibacter</taxon>
    </lineage>
</organism>
<evidence type="ECO:0000256" key="2">
    <source>
        <dbReference type="ARBA" id="ARBA00022475"/>
    </source>
</evidence>
<evidence type="ECO:0000313" key="8">
    <source>
        <dbReference type="Proteomes" id="UP001144205"/>
    </source>
</evidence>
<feature type="transmembrane region" description="Helical" evidence="6">
    <location>
        <begin position="206"/>
        <end position="226"/>
    </location>
</feature>
<keyword evidence="4 6" id="KW-1133">Transmembrane helix</keyword>
<feature type="transmembrane region" description="Helical" evidence="6">
    <location>
        <begin position="53"/>
        <end position="81"/>
    </location>
</feature>
<keyword evidence="8" id="KW-1185">Reference proteome</keyword>
<dbReference type="Proteomes" id="UP001144205">
    <property type="component" value="Unassembled WGS sequence"/>
</dbReference>
<name>A0ABQ5LQU2_9RHOB</name>
<feature type="transmembrane region" description="Helical" evidence="6">
    <location>
        <begin position="115"/>
        <end position="135"/>
    </location>
</feature>
<feature type="transmembrane region" description="Helical" evidence="6">
    <location>
        <begin position="238"/>
        <end position="255"/>
    </location>
</feature>
<comment type="subcellular location">
    <subcellularLocation>
        <location evidence="1">Cell membrane</location>
        <topology evidence="1">Multi-pass membrane protein</topology>
    </subcellularLocation>
</comment>